<dbReference type="AlphaFoldDB" id="A0AAN9QC24"/>
<reference evidence="1 2" key="1">
    <citation type="submission" date="2024-01" db="EMBL/GenBank/DDBJ databases">
        <title>The genomes of 5 underutilized Papilionoideae crops provide insights into root nodulation and disease resistanc.</title>
        <authorList>
            <person name="Jiang F."/>
        </authorList>
    </citation>
    <scope>NUCLEOTIDE SEQUENCE [LARGE SCALE GENOMIC DNA]</scope>
    <source>
        <strain evidence="1">LVBAO_FW01</strain>
        <tissue evidence="1">Leaves</tissue>
    </source>
</reference>
<keyword evidence="2" id="KW-1185">Reference proteome</keyword>
<proteinExistence type="predicted"/>
<comment type="caution">
    <text evidence="1">The sequence shown here is derived from an EMBL/GenBank/DDBJ whole genome shotgun (WGS) entry which is preliminary data.</text>
</comment>
<gene>
    <name evidence="1" type="ORF">VNO77_23991</name>
</gene>
<accession>A0AAN9QC24</accession>
<protein>
    <submittedName>
        <fullName evidence="1">Uncharacterized protein</fullName>
    </submittedName>
</protein>
<sequence length="93" mass="10016">MDIGCDRSGGERISLCNIRGSKSLDPLSVDGQKIMLWVVCDATALLLTFTNLATGKLCVDDFAFISSNYGQCQNGETDSSSSVLWLLHDGIIN</sequence>
<evidence type="ECO:0000313" key="1">
    <source>
        <dbReference type="EMBL" id="KAK7329811.1"/>
    </source>
</evidence>
<dbReference type="Proteomes" id="UP001367508">
    <property type="component" value="Unassembled WGS sequence"/>
</dbReference>
<dbReference type="EMBL" id="JAYMYQ010000005">
    <property type="protein sequence ID" value="KAK7329811.1"/>
    <property type="molecule type" value="Genomic_DNA"/>
</dbReference>
<name>A0AAN9QC24_CANGL</name>
<evidence type="ECO:0000313" key="2">
    <source>
        <dbReference type="Proteomes" id="UP001367508"/>
    </source>
</evidence>
<organism evidence="1 2">
    <name type="scientific">Canavalia gladiata</name>
    <name type="common">Sword bean</name>
    <name type="synonym">Dolichos gladiatus</name>
    <dbReference type="NCBI Taxonomy" id="3824"/>
    <lineage>
        <taxon>Eukaryota</taxon>
        <taxon>Viridiplantae</taxon>
        <taxon>Streptophyta</taxon>
        <taxon>Embryophyta</taxon>
        <taxon>Tracheophyta</taxon>
        <taxon>Spermatophyta</taxon>
        <taxon>Magnoliopsida</taxon>
        <taxon>eudicotyledons</taxon>
        <taxon>Gunneridae</taxon>
        <taxon>Pentapetalae</taxon>
        <taxon>rosids</taxon>
        <taxon>fabids</taxon>
        <taxon>Fabales</taxon>
        <taxon>Fabaceae</taxon>
        <taxon>Papilionoideae</taxon>
        <taxon>50 kb inversion clade</taxon>
        <taxon>NPAAA clade</taxon>
        <taxon>indigoferoid/millettioid clade</taxon>
        <taxon>Phaseoleae</taxon>
        <taxon>Canavalia</taxon>
    </lineage>
</organism>